<dbReference type="RefSeq" id="WP_221258732.1">
    <property type="nucleotide sequence ID" value="NZ_AP024749.1"/>
</dbReference>
<evidence type="ECO:0000259" key="2">
    <source>
        <dbReference type="Pfam" id="PF13568"/>
    </source>
</evidence>
<feature type="signal peptide" evidence="1">
    <location>
        <begin position="1"/>
        <end position="19"/>
    </location>
</feature>
<name>A0ABM7S844_9FLAO</name>
<sequence length="173" mass="18958">MKKVLLITLLCFGFITANAQRFKPGLKAGLNSTNLTGDANTDARFGFYIGGLVDFLVSDKFHVQPELMYSTEGADDDAGISYLRLPIMGKYYITENFNIQAGPQIAFKMSTEEEVIDEATKSTDIALGVGGAYELETGLFFDIRYNFGLTNISDVDGLDLGNVGLQFGLGYRF</sequence>
<dbReference type="Proteomes" id="UP000825258">
    <property type="component" value="Chromosome"/>
</dbReference>
<feature type="chain" id="PRO_5045155368" description="Outer membrane protein beta-barrel domain-containing protein" evidence="1">
    <location>
        <begin position="20"/>
        <end position="173"/>
    </location>
</feature>
<dbReference type="EMBL" id="AP024749">
    <property type="protein sequence ID" value="BCY29666.1"/>
    <property type="molecule type" value="Genomic_DNA"/>
</dbReference>
<protein>
    <recommendedName>
        <fullName evidence="2">Outer membrane protein beta-barrel domain-containing protein</fullName>
    </recommendedName>
</protein>
<keyword evidence="1" id="KW-0732">Signal</keyword>
<dbReference type="InterPro" id="IPR011250">
    <property type="entry name" value="OMP/PagP_B-barrel"/>
</dbReference>
<dbReference type="SUPFAM" id="SSF56925">
    <property type="entry name" value="OMPA-like"/>
    <property type="match status" value="1"/>
</dbReference>
<keyword evidence="4" id="KW-1185">Reference proteome</keyword>
<dbReference type="Pfam" id="PF13568">
    <property type="entry name" value="OMP_b-brl_2"/>
    <property type="match status" value="1"/>
</dbReference>
<evidence type="ECO:0000256" key="1">
    <source>
        <dbReference type="SAM" id="SignalP"/>
    </source>
</evidence>
<accession>A0ABM7S844</accession>
<organism evidence="3 4">
    <name type="scientific">Flavobacterium okayamense</name>
    <dbReference type="NCBI Taxonomy" id="2830782"/>
    <lineage>
        <taxon>Bacteria</taxon>
        <taxon>Pseudomonadati</taxon>
        <taxon>Bacteroidota</taxon>
        <taxon>Flavobacteriia</taxon>
        <taxon>Flavobacteriales</taxon>
        <taxon>Flavobacteriaceae</taxon>
        <taxon>Flavobacterium</taxon>
    </lineage>
</organism>
<proteinExistence type="predicted"/>
<feature type="domain" description="Outer membrane protein beta-barrel" evidence="2">
    <location>
        <begin position="19"/>
        <end position="153"/>
    </location>
</feature>
<evidence type="ECO:0000313" key="4">
    <source>
        <dbReference type="Proteomes" id="UP000825258"/>
    </source>
</evidence>
<evidence type="ECO:0000313" key="3">
    <source>
        <dbReference type="EMBL" id="BCY29666.1"/>
    </source>
</evidence>
<reference evidence="3 4" key="1">
    <citation type="submission" date="2021-06" db="EMBL/GenBank/DDBJ databases">
        <title>Whole genome sequences of Flavobacterium sp. KK2020170 and assembly.</title>
        <authorList>
            <person name="Kitahara K."/>
            <person name="Miyoshi S."/>
            <person name="Uesaka K."/>
        </authorList>
    </citation>
    <scope>NUCLEOTIDE SEQUENCE [LARGE SCALE GENOMIC DNA]</scope>
    <source>
        <strain evidence="3 4">KK2020170</strain>
    </source>
</reference>
<gene>
    <name evidence="3" type="ORF">KK2020170_25340</name>
</gene>
<dbReference type="InterPro" id="IPR025665">
    <property type="entry name" value="Beta-barrel_OMP_2"/>
</dbReference>